<dbReference type="eggNOG" id="ENOG502Z7V8">
    <property type="taxonomic scope" value="Bacteria"/>
</dbReference>
<proteinExistence type="predicted"/>
<dbReference type="EMBL" id="AVPT01000054">
    <property type="protein sequence ID" value="KGM53140.1"/>
    <property type="molecule type" value="Genomic_DNA"/>
</dbReference>
<accession>A0A0A0ESC0</accession>
<dbReference type="OrthoDB" id="6807706at2"/>
<dbReference type="Proteomes" id="UP000029989">
    <property type="component" value="Unassembled WGS sequence"/>
</dbReference>
<organism evidence="1 2">
    <name type="scientific">Lysobacter arseniciresistens ZS79</name>
    <dbReference type="NCBI Taxonomy" id="913325"/>
    <lineage>
        <taxon>Bacteria</taxon>
        <taxon>Pseudomonadati</taxon>
        <taxon>Pseudomonadota</taxon>
        <taxon>Gammaproteobacteria</taxon>
        <taxon>Lysobacterales</taxon>
        <taxon>Lysobacteraceae</taxon>
        <taxon>Novilysobacter</taxon>
    </lineage>
</organism>
<dbReference type="AlphaFoldDB" id="A0A0A0ESC0"/>
<protein>
    <submittedName>
        <fullName evidence="1">Type II restriction enzyme</fullName>
    </submittedName>
</protein>
<name>A0A0A0ESC0_9GAMM</name>
<sequence>MVQLLQRWQQDPTATYHTWFRWEERIKNFRSIRRGLQAVVQEIDAGTFGNAYRGSSLETVVSAVAEQRQIFKGADHAFLWKPKLRIPDIYENPEHQRAFGRFLDECECCDDEAGVLQAIHTLDRHRIKGLGPAAANLLYFVHPTLAPPFNTAIVRGYNALTGAKVKLGRWDEYLAMRRGILELNAAHRSWLSNDLGAIAGFLFDVGKGRVPLPPAGDNAAARAAWATDLAQVRADAADLRLRAIEAAEDQSHTQIQGWLRDLGRALGFAVWIASNDRARPYADGRLSDGCLSKLPEPLQRSPAADAIGLIDVLWLESGGRVAAAFEVEHSTSIYSGIVRMLDLALGTDGMASCYFLVAPDRREADVRAQFARPAFSRVAELNLRYLPYSELETHRASIARFGQGLKPIEAIARALR</sequence>
<evidence type="ECO:0000313" key="1">
    <source>
        <dbReference type="EMBL" id="KGM53140.1"/>
    </source>
</evidence>
<evidence type="ECO:0000313" key="2">
    <source>
        <dbReference type="Proteomes" id="UP000029989"/>
    </source>
</evidence>
<comment type="caution">
    <text evidence="1">The sequence shown here is derived from an EMBL/GenBank/DDBJ whole genome shotgun (WGS) entry which is preliminary data.</text>
</comment>
<keyword evidence="2" id="KW-1185">Reference proteome</keyword>
<gene>
    <name evidence="1" type="ORF">N799_11575</name>
</gene>
<reference evidence="1 2" key="1">
    <citation type="journal article" date="2015" name="Stand. Genomic Sci.">
        <title>Genomic information of the arsenic-resistant bacterium Lysobacter arseniciresistens type strain ZS79(T) and comparison of Lysobacter draft genomes.</title>
        <authorList>
            <person name="Liu L."/>
            <person name="Zhang S."/>
            <person name="Luo M."/>
            <person name="Wang G."/>
        </authorList>
    </citation>
    <scope>NUCLEOTIDE SEQUENCE [LARGE SCALE GENOMIC DNA]</scope>
    <source>
        <strain evidence="1 2">ZS79</strain>
    </source>
</reference>